<name>A0A8X6Q3B9_NEPPI</name>
<evidence type="ECO:0000313" key="1">
    <source>
        <dbReference type="EMBL" id="GFT94049.1"/>
    </source>
</evidence>
<dbReference type="AlphaFoldDB" id="A0A8X6Q3B9"/>
<organism evidence="1 2">
    <name type="scientific">Nephila pilipes</name>
    <name type="common">Giant wood spider</name>
    <name type="synonym">Nephila maculata</name>
    <dbReference type="NCBI Taxonomy" id="299642"/>
    <lineage>
        <taxon>Eukaryota</taxon>
        <taxon>Metazoa</taxon>
        <taxon>Ecdysozoa</taxon>
        <taxon>Arthropoda</taxon>
        <taxon>Chelicerata</taxon>
        <taxon>Arachnida</taxon>
        <taxon>Araneae</taxon>
        <taxon>Araneomorphae</taxon>
        <taxon>Entelegynae</taxon>
        <taxon>Araneoidea</taxon>
        <taxon>Nephilidae</taxon>
        <taxon>Nephila</taxon>
    </lineage>
</organism>
<gene>
    <name evidence="1" type="ORF">NPIL_51611</name>
</gene>
<evidence type="ECO:0000313" key="2">
    <source>
        <dbReference type="Proteomes" id="UP000887013"/>
    </source>
</evidence>
<proteinExistence type="predicted"/>
<protein>
    <submittedName>
        <fullName evidence="1">Uncharacterized protein</fullName>
    </submittedName>
</protein>
<dbReference type="Proteomes" id="UP000887013">
    <property type="component" value="Unassembled WGS sequence"/>
</dbReference>
<comment type="caution">
    <text evidence="1">The sequence shown here is derived from an EMBL/GenBank/DDBJ whole genome shotgun (WGS) entry which is preliminary data.</text>
</comment>
<reference evidence="1" key="1">
    <citation type="submission" date="2020-08" db="EMBL/GenBank/DDBJ databases">
        <title>Multicomponent nature underlies the extraordinary mechanical properties of spider dragline silk.</title>
        <authorList>
            <person name="Kono N."/>
            <person name="Nakamura H."/>
            <person name="Mori M."/>
            <person name="Yoshida Y."/>
            <person name="Ohtoshi R."/>
            <person name="Malay A.D."/>
            <person name="Moran D.A.P."/>
            <person name="Tomita M."/>
            <person name="Numata K."/>
            <person name="Arakawa K."/>
        </authorList>
    </citation>
    <scope>NUCLEOTIDE SEQUENCE</scope>
</reference>
<accession>A0A8X6Q3B9</accession>
<sequence>MLAKLKSKVPSSDIGMVSPRVNEDEPWVLRGAGHSPPQERAIDLFEKESLPYNNVSEQCSSFTQRSTGSIDQV</sequence>
<keyword evidence="2" id="KW-1185">Reference proteome</keyword>
<dbReference type="EMBL" id="BMAW01121462">
    <property type="protein sequence ID" value="GFT94049.1"/>
    <property type="molecule type" value="Genomic_DNA"/>
</dbReference>